<evidence type="ECO:0000313" key="11">
    <source>
        <dbReference type="EMBL" id="KAJ6690453.1"/>
    </source>
</evidence>
<evidence type="ECO:0000256" key="1">
    <source>
        <dbReference type="ARBA" id="ARBA00002791"/>
    </source>
</evidence>
<evidence type="ECO:0000313" key="12">
    <source>
        <dbReference type="Proteomes" id="UP001151529"/>
    </source>
</evidence>
<evidence type="ECO:0000256" key="2">
    <source>
        <dbReference type="ARBA" id="ARBA00004115"/>
    </source>
</evidence>
<keyword evidence="8" id="KW-1133">Transmembrane helix</keyword>
<evidence type="ECO:0000256" key="3">
    <source>
        <dbReference type="ARBA" id="ARBA00004922"/>
    </source>
</evidence>
<dbReference type="AlphaFoldDB" id="A0A9Q0SUZ1"/>
<evidence type="ECO:0000256" key="9">
    <source>
        <dbReference type="ARBA" id="ARBA00023136"/>
    </source>
</evidence>
<keyword evidence="5" id="KW-0812">Transmembrane</keyword>
<gene>
    <name evidence="11" type="ORF">OIU85_006693</name>
</gene>
<evidence type="ECO:0000256" key="5">
    <source>
        <dbReference type="ARBA" id="ARBA00022692"/>
    </source>
</evidence>
<dbReference type="OrthoDB" id="310030at2759"/>
<evidence type="ECO:0000256" key="6">
    <source>
        <dbReference type="ARBA" id="ARBA00022729"/>
    </source>
</evidence>
<dbReference type="PANTHER" id="PTHR21049:SF2">
    <property type="entry name" value="DOLICHYL-DIPHOSPHOOLIGOSACCHARIDE--PROTEIN GLYCOSYLTRANSFERASE SUBUNIT 1B"/>
    <property type="match status" value="1"/>
</dbReference>
<accession>A0A9Q0SUZ1</accession>
<organism evidence="11 12">
    <name type="scientific">Salix viminalis</name>
    <name type="common">Common osier</name>
    <name type="synonym">Basket willow</name>
    <dbReference type="NCBI Taxonomy" id="40686"/>
    <lineage>
        <taxon>Eukaryota</taxon>
        <taxon>Viridiplantae</taxon>
        <taxon>Streptophyta</taxon>
        <taxon>Embryophyta</taxon>
        <taxon>Tracheophyta</taxon>
        <taxon>Spermatophyta</taxon>
        <taxon>Magnoliopsida</taxon>
        <taxon>eudicotyledons</taxon>
        <taxon>Gunneridae</taxon>
        <taxon>Pentapetalae</taxon>
        <taxon>rosids</taxon>
        <taxon>fabids</taxon>
        <taxon>Malpighiales</taxon>
        <taxon>Salicaceae</taxon>
        <taxon>Saliceae</taxon>
        <taxon>Salix</taxon>
    </lineage>
</organism>
<dbReference type="PANTHER" id="PTHR21049">
    <property type="entry name" value="RIBOPHORIN I"/>
    <property type="match status" value="1"/>
</dbReference>
<evidence type="ECO:0000256" key="4">
    <source>
        <dbReference type="ARBA" id="ARBA00008905"/>
    </source>
</evidence>
<name>A0A9Q0SUZ1_SALVM</name>
<comment type="function">
    <text evidence="1 10">Subunit of the oligosaccharyl transferase (OST) complex that catalyzes the initial transfer of a defined glycan (Glc(3)Man(9)GlcNAc(2) in eukaryotes) from the lipid carrier dolichol-pyrophosphate to an asparagine residue within an Asn-X-Ser/Thr consensus motif in nascent polypeptide chains, the first step in protein N-glycosylation. N-glycosylation occurs cotranslationally and the complex associates with the Sec61 complex at the channel-forming translocon complex that mediates protein translocation across the endoplasmic reticulum (ER). All subunits are required for a maximal enzyme activity.</text>
</comment>
<reference evidence="11" key="2">
    <citation type="journal article" date="2023" name="Int. J. Mol. Sci.">
        <title>De Novo Assembly and Annotation of 11 Diverse Shrub Willow (Salix) Genomes Reveals Novel Gene Organization in Sex-Linked Regions.</title>
        <authorList>
            <person name="Hyden B."/>
            <person name="Feng K."/>
            <person name="Yates T.B."/>
            <person name="Jawdy S."/>
            <person name="Cereghino C."/>
            <person name="Smart L.B."/>
            <person name="Muchero W."/>
        </authorList>
    </citation>
    <scope>NUCLEOTIDE SEQUENCE [LARGE SCALE GENOMIC DNA]</scope>
    <source>
        <tissue evidence="11">Shoot tip</tissue>
    </source>
</reference>
<keyword evidence="12" id="KW-1185">Reference proteome</keyword>
<dbReference type="GO" id="GO:0018279">
    <property type="term" value="P:protein N-linked glycosylation via asparagine"/>
    <property type="evidence" value="ECO:0007669"/>
    <property type="project" value="TreeGrafter"/>
</dbReference>
<dbReference type="InterPro" id="IPR007676">
    <property type="entry name" value="Ribophorin_I"/>
</dbReference>
<keyword evidence="6" id="KW-0732">Signal</keyword>
<keyword evidence="7 10" id="KW-0256">Endoplasmic reticulum</keyword>
<comment type="subcellular location">
    <subcellularLocation>
        <location evidence="2 10">Endoplasmic reticulum membrane</location>
        <topology evidence="2 10">Single-pass type I membrane protein</topology>
    </subcellularLocation>
</comment>
<dbReference type="Pfam" id="PF04597">
    <property type="entry name" value="Ribophorin_I"/>
    <property type="match status" value="1"/>
</dbReference>
<evidence type="ECO:0000256" key="7">
    <source>
        <dbReference type="ARBA" id="ARBA00022824"/>
    </source>
</evidence>
<dbReference type="GO" id="GO:0008250">
    <property type="term" value="C:oligosaccharyltransferase complex"/>
    <property type="evidence" value="ECO:0007669"/>
    <property type="project" value="UniProtKB-UniRule"/>
</dbReference>
<comment type="caution">
    <text evidence="11">The sequence shown here is derived from an EMBL/GenBank/DDBJ whole genome shotgun (WGS) entry which is preliminary data.</text>
</comment>
<reference evidence="11" key="1">
    <citation type="submission" date="2022-11" db="EMBL/GenBank/DDBJ databases">
        <authorList>
            <person name="Hyden B.L."/>
            <person name="Feng K."/>
            <person name="Yates T."/>
            <person name="Jawdy S."/>
            <person name="Smart L.B."/>
            <person name="Muchero W."/>
        </authorList>
    </citation>
    <scope>NUCLEOTIDE SEQUENCE</scope>
    <source>
        <tissue evidence="11">Shoot tip</tissue>
    </source>
</reference>
<comment type="subunit">
    <text evidence="10">Component of the oligosaccharyltransferase (OST) complex.</text>
</comment>
<proteinExistence type="inferred from homology"/>
<evidence type="ECO:0000256" key="8">
    <source>
        <dbReference type="ARBA" id="ARBA00022989"/>
    </source>
</evidence>
<dbReference type="EMBL" id="JAPFFL010000012">
    <property type="protein sequence ID" value="KAJ6690453.1"/>
    <property type="molecule type" value="Genomic_DNA"/>
</dbReference>
<dbReference type="Proteomes" id="UP001151529">
    <property type="component" value="Chromosome 8"/>
</dbReference>
<keyword evidence="9" id="KW-0472">Membrane</keyword>
<comment type="pathway">
    <text evidence="3 10">Protein modification; protein glycosylation.</text>
</comment>
<evidence type="ECO:0000256" key="10">
    <source>
        <dbReference type="RuleBase" id="RU361143"/>
    </source>
</evidence>
<protein>
    <recommendedName>
        <fullName evidence="10">Dolichyl-diphosphooligosaccharide--protein glycosyltransferase subunit 1</fullName>
    </recommendedName>
</protein>
<comment type="similarity">
    <text evidence="4 10">Belongs to the OST1 family.</text>
</comment>
<sequence>MLSPVLHRHCHLFLVTGRSEDSRGLGSFPRHGEIQILNAERRIDLSSHIVKVFLTLKVENVMTAPASEIVLAFPPAQADHLALVKAQAAIGKKKKKSYVHLDVNPTELPDAPNGTKYFSISLLNPLSSGETATLEVLYILTHSLKPFPAEISQSESQLVYFRDSALILSPYHVKQQTTFLKTPSTKVESFTRVEPTKFAGRELKAFKRSRDISLGQHSDNRALQIGPCWSSTQRRVFQS</sequence>